<protein>
    <submittedName>
        <fullName evidence="1">RNA-directed RNA polymerase L</fullName>
    </submittedName>
</protein>
<dbReference type="EMBL" id="QNUK01000047">
    <property type="protein sequence ID" value="KAF5905247.1"/>
    <property type="molecule type" value="Genomic_DNA"/>
</dbReference>
<gene>
    <name evidence="1" type="primary">L</name>
    <name evidence="1" type="ORF">DAT39_005038</name>
</gene>
<evidence type="ECO:0000313" key="1">
    <source>
        <dbReference type="EMBL" id="KAF5905247.1"/>
    </source>
</evidence>
<accession>A0A8J4URG4</accession>
<dbReference type="Proteomes" id="UP000727407">
    <property type="component" value="Unassembled WGS sequence"/>
</dbReference>
<keyword evidence="2" id="KW-1185">Reference proteome</keyword>
<reference evidence="1" key="1">
    <citation type="submission" date="2020-07" db="EMBL/GenBank/DDBJ databases">
        <title>Clarias magur genome sequencing, assembly and annotation.</title>
        <authorList>
            <person name="Kushwaha B."/>
            <person name="Kumar R."/>
            <person name="Das P."/>
            <person name="Joshi C.G."/>
            <person name="Kumar D."/>
            <person name="Nagpure N.S."/>
            <person name="Pandey M."/>
            <person name="Agarwal S."/>
            <person name="Srivastava S."/>
            <person name="Singh M."/>
            <person name="Sahoo L."/>
            <person name="Jayasankar P."/>
            <person name="Meher P.K."/>
            <person name="Koringa P.G."/>
            <person name="Iquebal M.A."/>
            <person name="Das S.P."/>
            <person name="Bit A."/>
            <person name="Patnaik S."/>
            <person name="Patel N."/>
            <person name="Shah T.M."/>
            <person name="Hinsu A."/>
            <person name="Jena J.K."/>
        </authorList>
    </citation>
    <scope>NUCLEOTIDE SEQUENCE</scope>
    <source>
        <strain evidence="1">CIFAMagur01</strain>
        <tissue evidence="1">Testis</tissue>
    </source>
</reference>
<keyword evidence="1" id="KW-0548">Nucleotidyltransferase</keyword>
<sequence>MALSFLGEEQGRSGRKPRVLFLTDLKHKKKASKKERRANSLLRESTDQQVLSELRESLRKHWCVVQKIAAAGLGNAPSSSCDSGLLKLQVYMEPSCCAG</sequence>
<keyword evidence="1" id="KW-0696">RNA-directed RNA polymerase</keyword>
<organism evidence="1 2">
    <name type="scientific">Clarias magur</name>
    <name type="common">Asian catfish</name>
    <name type="synonym">Macropteronotus magur</name>
    <dbReference type="NCBI Taxonomy" id="1594786"/>
    <lineage>
        <taxon>Eukaryota</taxon>
        <taxon>Metazoa</taxon>
        <taxon>Chordata</taxon>
        <taxon>Craniata</taxon>
        <taxon>Vertebrata</taxon>
        <taxon>Euteleostomi</taxon>
        <taxon>Actinopterygii</taxon>
        <taxon>Neopterygii</taxon>
        <taxon>Teleostei</taxon>
        <taxon>Ostariophysi</taxon>
        <taxon>Siluriformes</taxon>
        <taxon>Clariidae</taxon>
        <taxon>Clarias</taxon>
    </lineage>
</organism>
<proteinExistence type="predicted"/>
<evidence type="ECO:0000313" key="2">
    <source>
        <dbReference type="Proteomes" id="UP000727407"/>
    </source>
</evidence>
<name>A0A8J4URG4_CLAMG</name>
<dbReference type="GO" id="GO:0003968">
    <property type="term" value="F:RNA-directed RNA polymerase activity"/>
    <property type="evidence" value="ECO:0007669"/>
    <property type="project" value="UniProtKB-KW"/>
</dbReference>
<keyword evidence="1" id="KW-0808">Transferase</keyword>
<dbReference type="AlphaFoldDB" id="A0A8J4URG4"/>
<comment type="caution">
    <text evidence="1">The sequence shown here is derived from an EMBL/GenBank/DDBJ whole genome shotgun (WGS) entry which is preliminary data.</text>
</comment>